<gene>
    <name evidence="1" type="ORF">PQQ73_36695</name>
</gene>
<evidence type="ECO:0000313" key="2">
    <source>
        <dbReference type="Proteomes" id="UP001629392"/>
    </source>
</evidence>
<proteinExistence type="predicted"/>
<dbReference type="RefSeq" id="WP_408157983.1">
    <property type="nucleotide sequence ID" value="NZ_JAQQCL010000057.1"/>
</dbReference>
<comment type="caution">
    <text evidence="1">The sequence shown here is derived from an EMBL/GenBank/DDBJ whole genome shotgun (WGS) entry which is preliminary data.</text>
</comment>
<keyword evidence="2" id="KW-1185">Reference proteome</keyword>
<reference evidence="1 2" key="1">
    <citation type="journal article" date="2024" name="Chem. Sci.">
        <title>Discovery of megapolipeptins by genome mining of a Burkholderiales bacteria collection.</title>
        <authorList>
            <person name="Paulo B.S."/>
            <person name="Recchia M.J.J."/>
            <person name="Lee S."/>
            <person name="Fergusson C.H."/>
            <person name="Romanowski S.B."/>
            <person name="Hernandez A."/>
            <person name="Krull N."/>
            <person name="Liu D.Y."/>
            <person name="Cavanagh H."/>
            <person name="Bos A."/>
            <person name="Gray C.A."/>
            <person name="Murphy B.T."/>
            <person name="Linington R.G."/>
            <person name="Eustaquio A.S."/>
        </authorList>
    </citation>
    <scope>NUCLEOTIDE SEQUENCE [LARGE SCALE GENOMIC DNA]</scope>
    <source>
        <strain evidence="1 2">RL17-350-BIC-E</strain>
    </source>
</reference>
<protein>
    <submittedName>
        <fullName evidence="1">Uncharacterized protein</fullName>
    </submittedName>
</protein>
<evidence type="ECO:0000313" key="1">
    <source>
        <dbReference type="EMBL" id="MFM0721829.1"/>
    </source>
</evidence>
<sequence>MHSIEPVPLPHDGPPDILLWRLDFVFDVPMDAGAFGFPSNHERASNRCVMVSRL</sequence>
<organism evidence="1 2">
    <name type="scientific">Paraburkholderia strydomiana</name>
    <dbReference type="NCBI Taxonomy" id="1245417"/>
    <lineage>
        <taxon>Bacteria</taxon>
        <taxon>Pseudomonadati</taxon>
        <taxon>Pseudomonadota</taxon>
        <taxon>Betaproteobacteria</taxon>
        <taxon>Burkholderiales</taxon>
        <taxon>Burkholderiaceae</taxon>
        <taxon>Paraburkholderia</taxon>
    </lineage>
</organism>
<accession>A0ABW9ESI1</accession>
<dbReference type="Proteomes" id="UP001629392">
    <property type="component" value="Unassembled WGS sequence"/>
</dbReference>
<name>A0ABW9ESI1_9BURK</name>
<dbReference type="EMBL" id="JAQQCL010000057">
    <property type="protein sequence ID" value="MFM0721829.1"/>
    <property type="molecule type" value="Genomic_DNA"/>
</dbReference>